<name>A0A0D0DGK9_9AGAM</name>
<evidence type="ECO:0000313" key="1">
    <source>
        <dbReference type="EMBL" id="KIK80399.1"/>
    </source>
</evidence>
<reference evidence="1 2" key="1">
    <citation type="submission" date="2014-04" db="EMBL/GenBank/DDBJ databases">
        <authorList>
            <consortium name="DOE Joint Genome Institute"/>
            <person name="Kuo A."/>
            <person name="Kohler A."/>
            <person name="Jargeat P."/>
            <person name="Nagy L.G."/>
            <person name="Floudas D."/>
            <person name="Copeland A."/>
            <person name="Barry K.W."/>
            <person name="Cichocki N."/>
            <person name="Veneault-Fourrey C."/>
            <person name="LaButti K."/>
            <person name="Lindquist E.A."/>
            <person name="Lipzen A."/>
            <person name="Lundell T."/>
            <person name="Morin E."/>
            <person name="Murat C."/>
            <person name="Sun H."/>
            <person name="Tunlid A."/>
            <person name="Henrissat B."/>
            <person name="Grigoriev I.V."/>
            <person name="Hibbett D.S."/>
            <person name="Martin F."/>
            <person name="Nordberg H.P."/>
            <person name="Cantor M.N."/>
            <person name="Hua S.X."/>
        </authorList>
    </citation>
    <scope>NUCLEOTIDE SEQUENCE [LARGE SCALE GENOMIC DNA]</scope>
    <source>
        <strain evidence="1 2">Ve08.2h10</strain>
    </source>
</reference>
<dbReference type="Proteomes" id="UP000054538">
    <property type="component" value="Unassembled WGS sequence"/>
</dbReference>
<dbReference type="AlphaFoldDB" id="A0A0D0DGK9"/>
<accession>A0A0D0DGK9</accession>
<evidence type="ECO:0000313" key="2">
    <source>
        <dbReference type="Proteomes" id="UP000054538"/>
    </source>
</evidence>
<sequence>MNNIKDLLGSPPSANVISEYLERLSDLVSATDSLIPEVKSYSDIVYFNYVELGISLQFSPCGAYRPANGLVREQLNDDCLQLEAVDIYNVPSVKLGGTTRSVFSTHPCSPLKISLETCSSSENAPGTGATSSVITIARDTTGKDFVSWLGEPSRKGGGTGPSTGSIGIWCEWCKQGIMVEFGGDEARGPQAWERGKDAIWRVITIFSPK</sequence>
<reference evidence="2" key="2">
    <citation type="submission" date="2015-01" db="EMBL/GenBank/DDBJ databases">
        <title>Evolutionary Origins and Diversification of the Mycorrhizal Mutualists.</title>
        <authorList>
            <consortium name="DOE Joint Genome Institute"/>
            <consortium name="Mycorrhizal Genomics Consortium"/>
            <person name="Kohler A."/>
            <person name="Kuo A."/>
            <person name="Nagy L.G."/>
            <person name="Floudas D."/>
            <person name="Copeland A."/>
            <person name="Barry K.W."/>
            <person name="Cichocki N."/>
            <person name="Veneault-Fourrey C."/>
            <person name="LaButti K."/>
            <person name="Lindquist E.A."/>
            <person name="Lipzen A."/>
            <person name="Lundell T."/>
            <person name="Morin E."/>
            <person name="Murat C."/>
            <person name="Riley R."/>
            <person name="Ohm R."/>
            <person name="Sun H."/>
            <person name="Tunlid A."/>
            <person name="Henrissat B."/>
            <person name="Grigoriev I.V."/>
            <person name="Hibbett D.S."/>
            <person name="Martin F."/>
        </authorList>
    </citation>
    <scope>NUCLEOTIDE SEQUENCE [LARGE SCALE GENOMIC DNA]</scope>
    <source>
        <strain evidence="2">Ve08.2h10</strain>
    </source>
</reference>
<protein>
    <submittedName>
        <fullName evidence="1">Uncharacterized protein</fullName>
    </submittedName>
</protein>
<organism evidence="1 2">
    <name type="scientific">Paxillus rubicundulus Ve08.2h10</name>
    <dbReference type="NCBI Taxonomy" id="930991"/>
    <lineage>
        <taxon>Eukaryota</taxon>
        <taxon>Fungi</taxon>
        <taxon>Dikarya</taxon>
        <taxon>Basidiomycota</taxon>
        <taxon>Agaricomycotina</taxon>
        <taxon>Agaricomycetes</taxon>
        <taxon>Agaricomycetidae</taxon>
        <taxon>Boletales</taxon>
        <taxon>Paxilineae</taxon>
        <taxon>Paxillaceae</taxon>
        <taxon>Paxillus</taxon>
    </lineage>
</organism>
<dbReference type="InParanoid" id="A0A0D0DGK9"/>
<dbReference type="HOGENOM" id="CLU_112572_0_0_1"/>
<dbReference type="EMBL" id="KN826029">
    <property type="protein sequence ID" value="KIK80399.1"/>
    <property type="molecule type" value="Genomic_DNA"/>
</dbReference>
<keyword evidence="2" id="KW-1185">Reference proteome</keyword>
<proteinExistence type="predicted"/>
<gene>
    <name evidence="1" type="ORF">PAXRUDRAFT_15817</name>
</gene>
<dbReference type="OrthoDB" id="2224399at2759"/>